<sequence length="110" mass="12959">MKYEVNIISKLKSLKNLNEIERTDVEDCTNTGEIRSEYYFKVEESEEFERNRKTAVDCTNPDDIRSEYYFKVEVTSRVNLDFAKTGTNKFYSSFGNRSETKLSFQESLYG</sequence>
<name>A0AAW1UDE5_9CUCU</name>
<proteinExistence type="predicted"/>
<gene>
    <name evidence="1" type="ORF">WA026_011791</name>
</gene>
<evidence type="ECO:0000313" key="1">
    <source>
        <dbReference type="EMBL" id="KAK9880555.1"/>
    </source>
</evidence>
<reference evidence="1 2" key="1">
    <citation type="submission" date="2023-03" db="EMBL/GenBank/DDBJ databases">
        <title>Genome insight into feeding habits of ladybird beetles.</title>
        <authorList>
            <person name="Li H.-S."/>
            <person name="Huang Y.-H."/>
            <person name="Pang H."/>
        </authorList>
    </citation>
    <scope>NUCLEOTIDE SEQUENCE [LARGE SCALE GENOMIC DNA]</scope>
    <source>
        <strain evidence="1">SYSU_2023b</strain>
        <tissue evidence="1">Whole body</tissue>
    </source>
</reference>
<dbReference type="Proteomes" id="UP001431783">
    <property type="component" value="Unassembled WGS sequence"/>
</dbReference>
<organism evidence="1 2">
    <name type="scientific">Henosepilachna vigintioctopunctata</name>
    <dbReference type="NCBI Taxonomy" id="420089"/>
    <lineage>
        <taxon>Eukaryota</taxon>
        <taxon>Metazoa</taxon>
        <taxon>Ecdysozoa</taxon>
        <taxon>Arthropoda</taxon>
        <taxon>Hexapoda</taxon>
        <taxon>Insecta</taxon>
        <taxon>Pterygota</taxon>
        <taxon>Neoptera</taxon>
        <taxon>Endopterygota</taxon>
        <taxon>Coleoptera</taxon>
        <taxon>Polyphaga</taxon>
        <taxon>Cucujiformia</taxon>
        <taxon>Coccinelloidea</taxon>
        <taxon>Coccinellidae</taxon>
        <taxon>Epilachninae</taxon>
        <taxon>Epilachnini</taxon>
        <taxon>Henosepilachna</taxon>
    </lineage>
</organism>
<dbReference type="AlphaFoldDB" id="A0AAW1UDE5"/>
<keyword evidence="2" id="KW-1185">Reference proteome</keyword>
<protein>
    <submittedName>
        <fullName evidence="1">Uncharacterized protein</fullName>
    </submittedName>
</protein>
<accession>A0AAW1UDE5</accession>
<evidence type="ECO:0000313" key="2">
    <source>
        <dbReference type="Proteomes" id="UP001431783"/>
    </source>
</evidence>
<dbReference type="EMBL" id="JARQZJ010000065">
    <property type="protein sequence ID" value="KAK9880555.1"/>
    <property type="molecule type" value="Genomic_DNA"/>
</dbReference>
<comment type="caution">
    <text evidence="1">The sequence shown here is derived from an EMBL/GenBank/DDBJ whole genome shotgun (WGS) entry which is preliminary data.</text>
</comment>